<protein>
    <submittedName>
        <fullName evidence="8">RagB/SusD family nutrient uptake outer membrane protein</fullName>
    </submittedName>
</protein>
<dbReference type="InterPro" id="IPR012944">
    <property type="entry name" value="SusD_RagB_dom"/>
</dbReference>
<keyword evidence="3" id="KW-0732">Signal</keyword>
<keyword evidence="4" id="KW-0472">Membrane</keyword>
<reference evidence="8 9" key="1">
    <citation type="submission" date="2022-03" db="EMBL/GenBank/DDBJ databases">
        <title>Parabacteroides sp. nov. isolated from swine feces.</title>
        <authorList>
            <person name="Bak J.E."/>
        </authorList>
    </citation>
    <scope>NUCLEOTIDE SEQUENCE [LARGE SCALE GENOMIC DNA]</scope>
    <source>
        <strain evidence="8 9">AGMB00274</strain>
    </source>
</reference>
<dbReference type="PROSITE" id="PS51257">
    <property type="entry name" value="PROKAR_LIPOPROTEIN"/>
    <property type="match status" value="1"/>
</dbReference>
<dbReference type="CDD" id="cd08977">
    <property type="entry name" value="SusD"/>
    <property type="match status" value="1"/>
</dbReference>
<keyword evidence="5" id="KW-0998">Cell outer membrane</keyword>
<proteinExistence type="inferred from homology"/>
<evidence type="ECO:0000313" key="9">
    <source>
        <dbReference type="Proteomes" id="UP001165444"/>
    </source>
</evidence>
<comment type="subcellular location">
    <subcellularLocation>
        <location evidence="1">Cell outer membrane</location>
    </subcellularLocation>
</comment>
<evidence type="ECO:0000313" key="8">
    <source>
        <dbReference type="EMBL" id="MCJ2381572.1"/>
    </source>
</evidence>
<comment type="caution">
    <text evidence="8">The sequence shown here is derived from an EMBL/GenBank/DDBJ whole genome shotgun (WGS) entry which is preliminary data.</text>
</comment>
<evidence type="ECO:0000259" key="6">
    <source>
        <dbReference type="Pfam" id="PF07980"/>
    </source>
</evidence>
<dbReference type="RefSeq" id="WP_243325967.1">
    <property type="nucleotide sequence ID" value="NZ_JAKZMM010000037.1"/>
</dbReference>
<evidence type="ECO:0000256" key="5">
    <source>
        <dbReference type="ARBA" id="ARBA00023237"/>
    </source>
</evidence>
<evidence type="ECO:0000256" key="4">
    <source>
        <dbReference type="ARBA" id="ARBA00023136"/>
    </source>
</evidence>
<name>A0ABT0C3I9_9BACT</name>
<accession>A0ABT0C3I9</accession>
<organism evidence="8 9">
    <name type="scientific">Parabacteroides faecalis</name>
    <dbReference type="NCBI Taxonomy" id="2924040"/>
    <lineage>
        <taxon>Bacteria</taxon>
        <taxon>Pseudomonadati</taxon>
        <taxon>Bacteroidota</taxon>
        <taxon>Bacteroidia</taxon>
        <taxon>Bacteroidales</taxon>
        <taxon>Tannerellaceae</taxon>
        <taxon>Parabacteroides</taxon>
    </lineage>
</organism>
<comment type="similarity">
    <text evidence="2">Belongs to the SusD family.</text>
</comment>
<dbReference type="InterPro" id="IPR033985">
    <property type="entry name" value="SusD-like_N"/>
</dbReference>
<dbReference type="SUPFAM" id="SSF48452">
    <property type="entry name" value="TPR-like"/>
    <property type="match status" value="1"/>
</dbReference>
<dbReference type="Proteomes" id="UP001165444">
    <property type="component" value="Unassembled WGS sequence"/>
</dbReference>
<evidence type="ECO:0000256" key="1">
    <source>
        <dbReference type="ARBA" id="ARBA00004442"/>
    </source>
</evidence>
<dbReference type="Gene3D" id="1.25.40.390">
    <property type="match status" value="1"/>
</dbReference>
<evidence type="ECO:0000256" key="2">
    <source>
        <dbReference type="ARBA" id="ARBA00006275"/>
    </source>
</evidence>
<dbReference type="Pfam" id="PF07980">
    <property type="entry name" value="SusD_RagB"/>
    <property type="match status" value="1"/>
</dbReference>
<dbReference type="Gene3D" id="1.10.3780.10">
    <property type="entry name" value="SusD-like"/>
    <property type="match status" value="1"/>
</dbReference>
<dbReference type="Pfam" id="PF14322">
    <property type="entry name" value="SusD-like_3"/>
    <property type="match status" value="1"/>
</dbReference>
<feature type="domain" description="SusD-like N-terminal" evidence="7">
    <location>
        <begin position="40"/>
        <end position="224"/>
    </location>
</feature>
<feature type="domain" description="RagB/SusD" evidence="6">
    <location>
        <begin position="271"/>
        <end position="525"/>
    </location>
</feature>
<evidence type="ECO:0000259" key="7">
    <source>
        <dbReference type="Pfam" id="PF14322"/>
    </source>
</evidence>
<dbReference type="InterPro" id="IPR011990">
    <property type="entry name" value="TPR-like_helical_dom_sf"/>
</dbReference>
<gene>
    <name evidence="8" type="ORF">MUN53_13300</name>
</gene>
<dbReference type="EMBL" id="JAKZMM010000037">
    <property type="protein sequence ID" value="MCJ2381572.1"/>
    <property type="molecule type" value="Genomic_DNA"/>
</dbReference>
<dbReference type="Gene3D" id="1.25.40.10">
    <property type="entry name" value="Tetratricopeptide repeat domain"/>
    <property type="match status" value="1"/>
</dbReference>
<evidence type="ECO:0000256" key="3">
    <source>
        <dbReference type="ARBA" id="ARBA00022729"/>
    </source>
</evidence>
<sequence length="530" mass="59377">MKRKTILSFLTGICMLGGLTSCFNLDETVYDKLPAETFGQTEVEINALVGNAHNTMKRFATTFMHTSECAGSMAVVPTRLGGDWYDGGQYAEMYMHSWTGMTLRIRDSWDAATESIATCNAAIDLLQNTTILSDIDKEKKIADVRGVRAFWIYVMMDYWGNIPLLVEYSATDKVYPNNSSRQTVFDWLTTELNEIKDICPTVSTANYGSFTQGAAYTLLAKLYLNAEAWGVTTSENNYQKVVEYCDKVMSLGYTLEPNWKDNFSVNNQNSKEAILAATFSSADTGSDGNIKWELHNNTLHYKDYLALGIDAANTWNGICAQPDYVKLFPEDDPRREGSFLIGMMIDQTTGEPVITDHGYELNHTVDVTIIPGTEYAGSNWGAVNQHDGARCFKWEFATDLTTSMENDFHIFRLADVYLMKAEALLRGGGNAGEATTLVNAIRERAYGNSDHDYSSVSLADVQLERRLELAWECHSRQDDIRFGCYDQGMWPESNCARLTGEHLKLMPISQDAWQLNPNLTQNPGYAAFSN</sequence>
<keyword evidence="9" id="KW-1185">Reference proteome</keyword>